<dbReference type="InterPro" id="IPR011706">
    <property type="entry name" value="Cu-oxidase_C"/>
</dbReference>
<dbReference type="CDD" id="cd13877">
    <property type="entry name" value="CuRO_2_Fet3p_like"/>
    <property type="match status" value="1"/>
</dbReference>
<evidence type="ECO:0000256" key="1">
    <source>
        <dbReference type="ARBA" id="ARBA00010609"/>
    </source>
</evidence>
<proteinExistence type="inferred from homology"/>
<dbReference type="InterPro" id="IPR033138">
    <property type="entry name" value="Cu_oxidase_CS"/>
</dbReference>
<name>A0AAN6TY94_9PEZI</name>
<dbReference type="Pfam" id="PF07732">
    <property type="entry name" value="Cu-oxidase_3"/>
    <property type="match status" value="1"/>
</dbReference>
<evidence type="ECO:0000256" key="2">
    <source>
        <dbReference type="ARBA" id="ARBA00022723"/>
    </source>
</evidence>
<dbReference type="PANTHER" id="PTHR11709">
    <property type="entry name" value="MULTI-COPPER OXIDASE"/>
    <property type="match status" value="1"/>
</dbReference>
<feature type="chain" id="PRO_5042993821" evidence="6">
    <location>
        <begin position="21"/>
        <end position="553"/>
    </location>
</feature>
<dbReference type="Gene3D" id="2.60.40.420">
    <property type="entry name" value="Cupredoxins - blue copper proteins"/>
    <property type="match status" value="3"/>
</dbReference>
<dbReference type="PROSITE" id="PS00080">
    <property type="entry name" value="MULTICOPPER_OXIDASE2"/>
    <property type="match status" value="1"/>
</dbReference>
<dbReference type="Pfam" id="PF07731">
    <property type="entry name" value="Cu-oxidase_2"/>
    <property type="match status" value="1"/>
</dbReference>
<dbReference type="FunFam" id="2.60.40.420:FF:000071">
    <property type="entry name" value="Conidial pigment biosynthesis oxidase Abr1/brown 1"/>
    <property type="match status" value="1"/>
</dbReference>
<dbReference type="PROSITE" id="PS00079">
    <property type="entry name" value="MULTICOPPER_OXIDASE1"/>
    <property type="match status" value="2"/>
</dbReference>
<feature type="signal peptide" evidence="6">
    <location>
        <begin position="1"/>
        <end position="20"/>
    </location>
</feature>
<evidence type="ECO:0000256" key="6">
    <source>
        <dbReference type="SAM" id="SignalP"/>
    </source>
</evidence>
<evidence type="ECO:0000256" key="4">
    <source>
        <dbReference type="ARBA" id="ARBA00023002"/>
    </source>
</evidence>
<dbReference type="RefSeq" id="XP_062646256.1">
    <property type="nucleotide sequence ID" value="XM_062796464.1"/>
</dbReference>
<feature type="domain" description="Plastocyanin-like" evidence="7">
    <location>
        <begin position="153"/>
        <end position="287"/>
    </location>
</feature>
<feature type="domain" description="Plastocyanin-like" evidence="9">
    <location>
        <begin position="31"/>
        <end position="143"/>
    </location>
</feature>
<evidence type="ECO:0000313" key="11">
    <source>
        <dbReference type="Proteomes" id="UP001302602"/>
    </source>
</evidence>
<organism evidence="10 11">
    <name type="scientific">Parathielavia appendiculata</name>
    <dbReference type="NCBI Taxonomy" id="2587402"/>
    <lineage>
        <taxon>Eukaryota</taxon>
        <taxon>Fungi</taxon>
        <taxon>Dikarya</taxon>
        <taxon>Ascomycota</taxon>
        <taxon>Pezizomycotina</taxon>
        <taxon>Sordariomycetes</taxon>
        <taxon>Sordariomycetidae</taxon>
        <taxon>Sordariales</taxon>
        <taxon>Chaetomiaceae</taxon>
        <taxon>Parathielavia</taxon>
    </lineage>
</organism>
<dbReference type="PANTHER" id="PTHR11709:SF361">
    <property type="entry name" value="IRON TRANSPORT MULTICOPPER OXIDASE FET3"/>
    <property type="match status" value="1"/>
</dbReference>
<dbReference type="InterPro" id="IPR011707">
    <property type="entry name" value="Cu-oxidase-like_N"/>
</dbReference>
<keyword evidence="4" id="KW-0560">Oxidoreductase</keyword>
<dbReference type="AlphaFoldDB" id="A0AAN6TY94"/>
<keyword evidence="3 6" id="KW-0732">Signal</keyword>
<evidence type="ECO:0000256" key="5">
    <source>
        <dbReference type="ARBA" id="ARBA00023008"/>
    </source>
</evidence>
<gene>
    <name evidence="10" type="ORF">N657DRAFT_682244</name>
</gene>
<dbReference type="Proteomes" id="UP001302602">
    <property type="component" value="Unassembled WGS sequence"/>
</dbReference>
<keyword evidence="5" id="KW-0186">Copper</keyword>
<dbReference type="GO" id="GO:0033215">
    <property type="term" value="P:reductive iron assimilation"/>
    <property type="evidence" value="ECO:0007669"/>
    <property type="project" value="TreeGrafter"/>
</dbReference>
<keyword evidence="2" id="KW-0479">Metal-binding</keyword>
<dbReference type="Pfam" id="PF00394">
    <property type="entry name" value="Cu-oxidase"/>
    <property type="match status" value="1"/>
</dbReference>
<dbReference type="GO" id="GO:0004322">
    <property type="term" value="F:ferroxidase activity"/>
    <property type="evidence" value="ECO:0007669"/>
    <property type="project" value="TreeGrafter"/>
</dbReference>
<evidence type="ECO:0000259" key="7">
    <source>
        <dbReference type="Pfam" id="PF00394"/>
    </source>
</evidence>
<evidence type="ECO:0000259" key="8">
    <source>
        <dbReference type="Pfam" id="PF07731"/>
    </source>
</evidence>
<keyword evidence="11" id="KW-1185">Reference proteome</keyword>
<sequence length="553" mass="61885">MIPPSTLLFFFLALALVASPATVTYDWNVMWVWAAPDGFGRPVIGINGQWPCPPIEATVGDTVVINLLNLLGNQTTGLHFHGINQVQTADMDGPSGTTQCSVPPDMGLKYQFTVDEAGTYWYHSHDMGQYPDGLRGPFIVHDPVDPFEGSYDEEHILSISDWYHNDSITLVRNMLNPSNTDFRPPLPDSLIVNEGQGFELNVTKGKTYRIRIINYAAFAAAMVHFDSHTMGIITNDAAYIKKEKAYHLRIGPAQRHDILISVGDRDAGNYPFLVALDVNRDWTNSTETMSWPLNYTGHLVLDPSLPLPAAQVVDRWLPPDDALFKPYEDIAAYSPYDKLITLDFRFCLDQNGYPRSCFNNLTYITQKVPTLYSAATTNDSNTNPIVYGQVNPFIIDYGITVQIVINNLDSASHPFHLHGHQFQVLYRGASGSGPWRGDDGLDYSVFPPWRDVVTVMPDSFAVLRFRAHNPGVWLFHCHIEWHVEMGLTATVIEAPDRLRGMTFPADHIEACRRMGIPYRGNAAGNTHNFTDTTGFRLVPPTTYNGALYLPDDT</sequence>
<comment type="caution">
    <text evidence="10">The sequence shown here is derived from an EMBL/GenBank/DDBJ whole genome shotgun (WGS) entry which is preliminary data.</text>
</comment>
<dbReference type="InterPro" id="IPR001117">
    <property type="entry name" value="Cu-oxidase_2nd"/>
</dbReference>
<dbReference type="InterPro" id="IPR002355">
    <property type="entry name" value="Cu_oxidase_Cu_BS"/>
</dbReference>
<dbReference type="InterPro" id="IPR045087">
    <property type="entry name" value="Cu-oxidase_fam"/>
</dbReference>
<evidence type="ECO:0000313" key="10">
    <source>
        <dbReference type="EMBL" id="KAK4122485.1"/>
    </source>
</evidence>
<comment type="similarity">
    <text evidence="1">Belongs to the multicopper oxidase family.</text>
</comment>
<reference evidence="10" key="1">
    <citation type="journal article" date="2023" name="Mol. Phylogenet. Evol.">
        <title>Genome-scale phylogeny and comparative genomics of the fungal order Sordariales.</title>
        <authorList>
            <person name="Hensen N."/>
            <person name="Bonometti L."/>
            <person name="Westerberg I."/>
            <person name="Brannstrom I.O."/>
            <person name="Guillou S."/>
            <person name="Cros-Aarteil S."/>
            <person name="Calhoun S."/>
            <person name="Haridas S."/>
            <person name="Kuo A."/>
            <person name="Mondo S."/>
            <person name="Pangilinan J."/>
            <person name="Riley R."/>
            <person name="LaButti K."/>
            <person name="Andreopoulos B."/>
            <person name="Lipzen A."/>
            <person name="Chen C."/>
            <person name="Yan M."/>
            <person name="Daum C."/>
            <person name="Ng V."/>
            <person name="Clum A."/>
            <person name="Steindorff A."/>
            <person name="Ohm R.A."/>
            <person name="Martin F."/>
            <person name="Silar P."/>
            <person name="Natvig D.O."/>
            <person name="Lalanne C."/>
            <person name="Gautier V."/>
            <person name="Ament-Velasquez S.L."/>
            <person name="Kruys A."/>
            <person name="Hutchinson M.I."/>
            <person name="Powell A.J."/>
            <person name="Barry K."/>
            <person name="Miller A.N."/>
            <person name="Grigoriev I.V."/>
            <person name="Debuchy R."/>
            <person name="Gladieux P."/>
            <person name="Hiltunen Thoren M."/>
            <person name="Johannesson H."/>
        </authorList>
    </citation>
    <scope>NUCLEOTIDE SEQUENCE</scope>
    <source>
        <strain evidence="10">CBS 731.68</strain>
    </source>
</reference>
<evidence type="ECO:0000259" key="9">
    <source>
        <dbReference type="Pfam" id="PF07732"/>
    </source>
</evidence>
<dbReference type="EMBL" id="MU853231">
    <property type="protein sequence ID" value="KAK4122485.1"/>
    <property type="molecule type" value="Genomic_DNA"/>
</dbReference>
<protein>
    <submittedName>
        <fullName evidence="10">Multicopper oxidase</fullName>
    </submittedName>
</protein>
<accession>A0AAN6TY94</accession>
<dbReference type="GO" id="GO:0005507">
    <property type="term" value="F:copper ion binding"/>
    <property type="evidence" value="ECO:0007669"/>
    <property type="project" value="InterPro"/>
</dbReference>
<dbReference type="GO" id="GO:0010106">
    <property type="term" value="P:cellular response to iron ion starvation"/>
    <property type="evidence" value="ECO:0007669"/>
    <property type="project" value="TreeGrafter"/>
</dbReference>
<feature type="domain" description="Plastocyanin-like" evidence="8">
    <location>
        <begin position="364"/>
        <end position="496"/>
    </location>
</feature>
<dbReference type="InterPro" id="IPR044130">
    <property type="entry name" value="CuRO_2_Fet3-like"/>
</dbReference>
<reference evidence="10" key="2">
    <citation type="submission" date="2023-05" db="EMBL/GenBank/DDBJ databases">
        <authorList>
            <consortium name="Lawrence Berkeley National Laboratory"/>
            <person name="Steindorff A."/>
            <person name="Hensen N."/>
            <person name="Bonometti L."/>
            <person name="Westerberg I."/>
            <person name="Brannstrom I.O."/>
            <person name="Guillou S."/>
            <person name="Cros-Aarteil S."/>
            <person name="Calhoun S."/>
            <person name="Haridas S."/>
            <person name="Kuo A."/>
            <person name="Mondo S."/>
            <person name="Pangilinan J."/>
            <person name="Riley R."/>
            <person name="Labutti K."/>
            <person name="Andreopoulos B."/>
            <person name="Lipzen A."/>
            <person name="Chen C."/>
            <person name="Yanf M."/>
            <person name="Daum C."/>
            <person name="Ng V."/>
            <person name="Clum A."/>
            <person name="Ohm R."/>
            <person name="Martin F."/>
            <person name="Silar P."/>
            <person name="Natvig D."/>
            <person name="Lalanne C."/>
            <person name="Gautier V."/>
            <person name="Ament-Velasquez S.L."/>
            <person name="Kruys A."/>
            <person name="Hutchinson M.I."/>
            <person name="Powell A.J."/>
            <person name="Barry K."/>
            <person name="Miller A.N."/>
            <person name="Grigoriev I.V."/>
            <person name="Debuchy R."/>
            <person name="Gladieux P."/>
            <person name="Thoren M.H."/>
            <person name="Johannesson H."/>
        </authorList>
    </citation>
    <scope>NUCLEOTIDE SEQUENCE</scope>
    <source>
        <strain evidence="10">CBS 731.68</strain>
    </source>
</reference>
<dbReference type="GeneID" id="87833232"/>
<dbReference type="InterPro" id="IPR008972">
    <property type="entry name" value="Cupredoxin"/>
</dbReference>
<dbReference type="SUPFAM" id="SSF49503">
    <property type="entry name" value="Cupredoxins"/>
    <property type="match status" value="3"/>
</dbReference>
<evidence type="ECO:0000256" key="3">
    <source>
        <dbReference type="ARBA" id="ARBA00022729"/>
    </source>
</evidence>
<dbReference type="GO" id="GO:0033573">
    <property type="term" value="C:high-affinity iron permease complex"/>
    <property type="evidence" value="ECO:0007669"/>
    <property type="project" value="TreeGrafter"/>
</dbReference>